<feature type="chain" id="PRO_5047194110" description="Lipoprotein" evidence="1">
    <location>
        <begin position="23"/>
        <end position="164"/>
    </location>
</feature>
<organism evidence="2 3">
    <name type="scientific">Vibrio japonicus</name>
    <dbReference type="NCBI Taxonomy" id="1824638"/>
    <lineage>
        <taxon>Bacteria</taxon>
        <taxon>Pseudomonadati</taxon>
        <taxon>Pseudomonadota</taxon>
        <taxon>Gammaproteobacteria</taxon>
        <taxon>Vibrionales</taxon>
        <taxon>Vibrionaceae</taxon>
        <taxon>Vibrio</taxon>
    </lineage>
</organism>
<gene>
    <name evidence="2" type="ORF">NP165_16060</name>
</gene>
<dbReference type="PROSITE" id="PS51257">
    <property type="entry name" value="PROKAR_LIPOPROTEIN"/>
    <property type="match status" value="1"/>
</dbReference>
<name>A0ABY5LQ61_9VIBR</name>
<protein>
    <recommendedName>
        <fullName evidence="4">Lipoprotein</fullName>
    </recommendedName>
</protein>
<reference evidence="2" key="1">
    <citation type="submission" date="2022-07" db="EMBL/GenBank/DDBJ databases">
        <title>Complete genome of Vibrio japonicus strain JCM 31412T and phylogenomic assessment of the Nereis clade of the genus Vibrio.</title>
        <authorList>
            <person name="Shlafstein M.D."/>
            <person name="Emsley S.A."/>
            <person name="Ushijima B."/>
            <person name="Videau P."/>
            <person name="Saw J.H."/>
        </authorList>
    </citation>
    <scope>NUCLEOTIDE SEQUENCE</scope>
    <source>
        <strain evidence="2">JCM 31412</strain>
    </source>
</reference>
<feature type="signal peptide" evidence="1">
    <location>
        <begin position="1"/>
        <end position="22"/>
    </location>
</feature>
<evidence type="ECO:0000313" key="3">
    <source>
        <dbReference type="Proteomes" id="UP001058602"/>
    </source>
</evidence>
<evidence type="ECO:0000256" key="1">
    <source>
        <dbReference type="SAM" id="SignalP"/>
    </source>
</evidence>
<sequence length="164" mass="18952">MKITPLLAMFPTLVMFPTLLFACEMYSTDTPNESVMFHSPDSLCFSLIAGIDYNVEKGEAHYDLSRQESESDPDYWSDWVLKTETNPLITQSLSTSHFGIGIWVPHELETQLDYMETEAWILSHGLQFSLGIGERNSGQPRMRLDYRWHETYDGDVMMQIELPF</sequence>
<dbReference type="RefSeq" id="WP_257086758.1">
    <property type="nucleotide sequence ID" value="NZ_CP102097.1"/>
</dbReference>
<proteinExistence type="predicted"/>
<evidence type="ECO:0000313" key="2">
    <source>
        <dbReference type="EMBL" id="UUM33060.1"/>
    </source>
</evidence>
<accession>A0ABY5LQ61</accession>
<dbReference type="Proteomes" id="UP001058602">
    <property type="component" value="Chromosome 2"/>
</dbReference>
<keyword evidence="1" id="KW-0732">Signal</keyword>
<evidence type="ECO:0008006" key="4">
    <source>
        <dbReference type="Google" id="ProtNLM"/>
    </source>
</evidence>
<keyword evidence="3" id="KW-1185">Reference proteome</keyword>
<dbReference type="EMBL" id="CP102097">
    <property type="protein sequence ID" value="UUM33060.1"/>
    <property type="molecule type" value="Genomic_DNA"/>
</dbReference>